<reference evidence="1" key="1">
    <citation type="submission" date="2021-01" db="EMBL/GenBank/DDBJ databases">
        <title>Genome sequence of strain Noviherbaspirillum sp. DKR-6.</title>
        <authorList>
            <person name="Chaudhary D.K."/>
        </authorList>
    </citation>
    <scope>NUCLEOTIDE SEQUENCE</scope>
    <source>
        <strain evidence="1">DKR-6</strain>
    </source>
</reference>
<proteinExistence type="predicted"/>
<dbReference type="EMBL" id="JAEPBG010000027">
    <property type="protein sequence ID" value="MBK4738800.1"/>
    <property type="molecule type" value="Genomic_DNA"/>
</dbReference>
<gene>
    <name evidence="1" type="ORF">JJB74_29670</name>
</gene>
<sequence>MNEKSILFSAPMIRALLAGTKTQTRRIIKPQPDRPGASLQTTIRGANPATPIAALPAGKSPYGLANDRLWAKESFSGPNIRETLPPRLWQPEDPIWYWADGKPPSGAWTRPRSPLFMPRRASRILLQVIDVRSERLQDCSPSDAMAEGLLRTADGFRGAPDLPPFASPLAAYRSLWERINGTGSWATNPWVWVVSFRIVPR</sequence>
<dbReference type="RefSeq" id="WP_200598172.1">
    <property type="nucleotide sequence ID" value="NZ_JAEPBG010000027.1"/>
</dbReference>
<comment type="caution">
    <text evidence="1">The sequence shown here is derived from an EMBL/GenBank/DDBJ whole genome shotgun (WGS) entry which is preliminary data.</text>
</comment>
<evidence type="ECO:0000313" key="2">
    <source>
        <dbReference type="Proteomes" id="UP000622890"/>
    </source>
</evidence>
<dbReference type="Proteomes" id="UP000622890">
    <property type="component" value="Unassembled WGS sequence"/>
</dbReference>
<evidence type="ECO:0008006" key="3">
    <source>
        <dbReference type="Google" id="ProtNLM"/>
    </source>
</evidence>
<dbReference type="AlphaFoldDB" id="A0A934T0L3"/>
<keyword evidence="2" id="KW-1185">Reference proteome</keyword>
<organism evidence="1 2">
    <name type="scientific">Noviherbaspirillum pedocola</name>
    <dbReference type="NCBI Taxonomy" id="2801341"/>
    <lineage>
        <taxon>Bacteria</taxon>
        <taxon>Pseudomonadati</taxon>
        <taxon>Pseudomonadota</taxon>
        <taxon>Betaproteobacteria</taxon>
        <taxon>Burkholderiales</taxon>
        <taxon>Oxalobacteraceae</taxon>
        <taxon>Noviherbaspirillum</taxon>
    </lineage>
</organism>
<accession>A0A934T0L3</accession>
<evidence type="ECO:0000313" key="1">
    <source>
        <dbReference type="EMBL" id="MBK4738800.1"/>
    </source>
</evidence>
<name>A0A934T0L3_9BURK</name>
<protein>
    <recommendedName>
        <fullName evidence="3">Morphogenetic protein</fullName>
    </recommendedName>
</protein>